<sequence length="128" mass="15074">MKKALMMLVMSLSALTLTNVATAAPHFEHDSRADHHDNGKKSREFRDYNSDQNADKRRMREERGVKRLQQIKWQPGYVMPQHYRSSGYKVGFKEHNLPRPDRKQQWYKVNNDFILVDSDSNSIVRIAN</sequence>
<keyword evidence="5" id="KW-1185">Reference proteome</keyword>
<evidence type="ECO:0000313" key="5">
    <source>
        <dbReference type="Proteomes" id="UP000327478"/>
    </source>
</evidence>
<organism evidence="3 6">
    <name type="scientific">Acinetobacter wanghuae</name>
    <dbReference type="NCBI Taxonomy" id="2662362"/>
    <lineage>
        <taxon>Bacteria</taxon>
        <taxon>Pseudomonadati</taxon>
        <taxon>Pseudomonadota</taxon>
        <taxon>Gammaproteobacteria</taxon>
        <taxon>Moraxellales</taxon>
        <taxon>Moraxellaceae</taxon>
        <taxon>Acinetobacter</taxon>
    </lineage>
</organism>
<dbReference type="Proteomes" id="UP000327478">
    <property type="component" value="Chromosome"/>
</dbReference>
<evidence type="ECO:0000313" key="6">
    <source>
        <dbReference type="Proteomes" id="UP000480556"/>
    </source>
</evidence>
<dbReference type="Pfam" id="PF11776">
    <property type="entry name" value="RcnB"/>
    <property type="match status" value="1"/>
</dbReference>
<protein>
    <recommendedName>
        <fullName evidence="7">RcnB family protein</fullName>
    </recommendedName>
</protein>
<reference evidence="5 6" key="1">
    <citation type="submission" date="2019-10" db="EMBL/GenBank/DDBJ databases">
        <authorList>
            <person name="Dong K."/>
        </authorList>
    </citation>
    <scope>NUCLEOTIDE SEQUENCE [LARGE SCALE GENOMIC DNA]</scope>
    <source>
        <strain evidence="5">dk386</strain>
        <strain evidence="4">Dk386</strain>
        <strain evidence="3">Dk771</strain>
        <strain evidence="6">dk771</strain>
    </source>
</reference>
<evidence type="ECO:0000256" key="1">
    <source>
        <dbReference type="SAM" id="MobiDB-lite"/>
    </source>
</evidence>
<proteinExistence type="predicted"/>
<gene>
    <name evidence="4" type="ORF">GFH30_00215</name>
    <name evidence="3" type="ORF">GHJ48_11975</name>
</gene>
<dbReference type="InterPro" id="IPR024572">
    <property type="entry name" value="RcnB"/>
</dbReference>
<dbReference type="RefSeq" id="WP_153370041.1">
    <property type="nucleotide sequence ID" value="NZ_CP045650.1"/>
</dbReference>
<feature type="signal peptide" evidence="2">
    <location>
        <begin position="1"/>
        <end position="23"/>
    </location>
</feature>
<dbReference type="Proteomes" id="UP000480556">
    <property type="component" value="Unassembled WGS sequence"/>
</dbReference>
<accession>A0A5Q0NYJ8</accession>
<name>A0A5Q0NYJ8_9GAMM</name>
<evidence type="ECO:0008006" key="7">
    <source>
        <dbReference type="Google" id="ProtNLM"/>
    </source>
</evidence>
<feature type="chain" id="PRO_5043366335" description="RcnB family protein" evidence="2">
    <location>
        <begin position="24"/>
        <end position="128"/>
    </location>
</feature>
<evidence type="ECO:0000313" key="3">
    <source>
        <dbReference type="EMBL" id="MQW93100.1"/>
    </source>
</evidence>
<dbReference type="AlphaFoldDB" id="A0A5Q0NYJ8"/>
<dbReference type="Gene3D" id="3.10.450.160">
    <property type="entry name" value="inner membrane protein cigr"/>
    <property type="match status" value="1"/>
</dbReference>
<evidence type="ECO:0000256" key="2">
    <source>
        <dbReference type="SAM" id="SignalP"/>
    </source>
</evidence>
<dbReference type="EMBL" id="WITK01000023">
    <property type="protein sequence ID" value="MQW93100.1"/>
    <property type="molecule type" value="Genomic_DNA"/>
</dbReference>
<feature type="region of interest" description="Disordered" evidence="1">
    <location>
        <begin position="26"/>
        <end position="64"/>
    </location>
</feature>
<dbReference type="EMBL" id="CP045650">
    <property type="protein sequence ID" value="QGA09915.1"/>
    <property type="molecule type" value="Genomic_DNA"/>
</dbReference>
<keyword evidence="2" id="KW-0732">Signal</keyword>
<evidence type="ECO:0000313" key="4">
    <source>
        <dbReference type="EMBL" id="QGA09915.1"/>
    </source>
</evidence>